<keyword evidence="1" id="KW-0812">Transmembrane</keyword>
<name>A0A2M8IUT6_9RHOB</name>
<evidence type="ECO:0000313" key="3">
    <source>
        <dbReference type="EMBL" id="PJE34301.1"/>
    </source>
</evidence>
<keyword evidence="1" id="KW-0472">Membrane</keyword>
<dbReference type="Proteomes" id="UP000231553">
    <property type="component" value="Unassembled WGS sequence"/>
</dbReference>
<gene>
    <name evidence="3" type="ORF">CVM52_23015</name>
</gene>
<dbReference type="AlphaFoldDB" id="A0A2M8IUT6"/>
<protein>
    <recommendedName>
        <fullName evidence="2">YjiS-like domain-containing protein</fullName>
    </recommendedName>
</protein>
<evidence type="ECO:0000313" key="4">
    <source>
        <dbReference type="Proteomes" id="UP000231553"/>
    </source>
</evidence>
<organism evidence="3 4">
    <name type="scientific">Pseudooceanicola lipolyticus</name>
    <dbReference type="NCBI Taxonomy" id="2029104"/>
    <lineage>
        <taxon>Bacteria</taxon>
        <taxon>Pseudomonadati</taxon>
        <taxon>Pseudomonadota</taxon>
        <taxon>Alphaproteobacteria</taxon>
        <taxon>Rhodobacterales</taxon>
        <taxon>Paracoccaceae</taxon>
        <taxon>Pseudooceanicola</taxon>
    </lineage>
</organism>
<keyword evidence="4" id="KW-1185">Reference proteome</keyword>
<proteinExistence type="predicted"/>
<dbReference type="Pfam" id="PF06568">
    <property type="entry name" value="YjiS-like"/>
    <property type="match status" value="1"/>
</dbReference>
<reference evidence="3 4" key="1">
    <citation type="journal article" date="2018" name="Int. J. Syst. Evol. Microbiol.">
        <title>Pseudooceanicola lipolyticus sp. nov., a marine alphaproteobacterium, reclassification of Oceanicola flagellatus as Pseudooceanicola flagellatus comb. nov. and emended description of the genus Pseudooceanicola.</title>
        <authorList>
            <person name="Huang M.-M."/>
            <person name="Guo L.-L."/>
            <person name="Wu Y.-H."/>
            <person name="Lai Q.-L."/>
            <person name="Shao Z.-Z."/>
            <person name="Wang C.-S."/>
            <person name="Wu M."/>
            <person name="Xu X.-W."/>
        </authorList>
    </citation>
    <scope>NUCLEOTIDE SEQUENCE [LARGE SCALE GENOMIC DNA]</scope>
    <source>
        <strain evidence="3 4">157</strain>
    </source>
</reference>
<evidence type="ECO:0000256" key="1">
    <source>
        <dbReference type="SAM" id="Phobius"/>
    </source>
</evidence>
<dbReference type="EMBL" id="PGTB01000203">
    <property type="protein sequence ID" value="PJE34301.1"/>
    <property type="molecule type" value="Genomic_DNA"/>
</dbReference>
<sequence>MAAFDTRAGYVSSSFYGRVGAVLANIYSAIVGWNDARMTRKTLSSLSDRELDDIGLVRGDIDLVVAGRHRS</sequence>
<dbReference type="OrthoDB" id="8116725at2"/>
<dbReference type="InterPro" id="IPR009506">
    <property type="entry name" value="YjiS-like"/>
</dbReference>
<feature type="transmembrane region" description="Helical" evidence="1">
    <location>
        <begin position="15"/>
        <end position="33"/>
    </location>
</feature>
<comment type="caution">
    <text evidence="3">The sequence shown here is derived from an EMBL/GenBank/DDBJ whole genome shotgun (WGS) entry which is preliminary data.</text>
</comment>
<accession>A0A2M8IUT6</accession>
<keyword evidence="1" id="KW-1133">Transmembrane helix</keyword>
<evidence type="ECO:0000259" key="2">
    <source>
        <dbReference type="Pfam" id="PF06568"/>
    </source>
</evidence>
<dbReference type="RefSeq" id="WP_100164691.1">
    <property type="nucleotide sequence ID" value="NZ_PGTB01000203.1"/>
</dbReference>
<feature type="domain" description="YjiS-like" evidence="2">
    <location>
        <begin position="29"/>
        <end position="62"/>
    </location>
</feature>